<protein>
    <submittedName>
        <fullName evidence="1">Uncharacterized protein</fullName>
    </submittedName>
</protein>
<name>A0ABC8RNV8_9AQUA</name>
<evidence type="ECO:0000313" key="1">
    <source>
        <dbReference type="EMBL" id="CAK9144729.1"/>
    </source>
</evidence>
<reference evidence="1 2" key="1">
    <citation type="submission" date="2024-02" db="EMBL/GenBank/DDBJ databases">
        <authorList>
            <person name="Vignale AGUSTIN F."/>
            <person name="Sosa J E."/>
            <person name="Modenutti C."/>
        </authorList>
    </citation>
    <scope>NUCLEOTIDE SEQUENCE [LARGE SCALE GENOMIC DNA]</scope>
</reference>
<sequence length="163" mass="18514">MAFAFGWDWTLVELVTLLEFMSYTGISNICFRRIVAEENQDVFMEIGNCFGDFVEIDREIENCENLFQARLRVHKPTSGLLRTLWTIVFDEKSFPLELGFFRILGGVVERNDGGCLEEATSSMTIQGSLDLVRCNDDAEGYKQNFAMGFESNGLKRVDGFGFS</sequence>
<gene>
    <name evidence="1" type="ORF">ILEXP_LOCUS12495</name>
</gene>
<dbReference type="Proteomes" id="UP001642360">
    <property type="component" value="Unassembled WGS sequence"/>
</dbReference>
<dbReference type="EMBL" id="CAUOFW020001416">
    <property type="protein sequence ID" value="CAK9144729.1"/>
    <property type="molecule type" value="Genomic_DNA"/>
</dbReference>
<proteinExistence type="predicted"/>
<keyword evidence="2" id="KW-1185">Reference proteome</keyword>
<accession>A0ABC8RNV8</accession>
<organism evidence="1 2">
    <name type="scientific">Ilex paraguariensis</name>
    <name type="common">yerba mate</name>
    <dbReference type="NCBI Taxonomy" id="185542"/>
    <lineage>
        <taxon>Eukaryota</taxon>
        <taxon>Viridiplantae</taxon>
        <taxon>Streptophyta</taxon>
        <taxon>Embryophyta</taxon>
        <taxon>Tracheophyta</taxon>
        <taxon>Spermatophyta</taxon>
        <taxon>Magnoliopsida</taxon>
        <taxon>eudicotyledons</taxon>
        <taxon>Gunneridae</taxon>
        <taxon>Pentapetalae</taxon>
        <taxon>asterids</taxon>
        <taxon>campanulids</taxon>
        <taxon>Aquifoliales</taxon>
        <taxon>Aquifoliaceae</taxon>
        <taxon>Ilex</taxon>
    </lineage>
</organism>
<comment type="caution">
    <text evidence="1">The sequence shown here is derived from an EMBL/GenBank/DDBJ whole genome shotgun (WGS) entry which is preliminary data.</text>
</comment>
<evidence type="ECO:0000313" key="2">
    <source>
        <dbReference type="Proteomes" id="UP001642360"/>
    </source>
</evidence>
<dbReference type="AlphaFoldDB" id="A0ABC8RNV8"/>